<sequence length="120" mass="14097">MTEDDKDMTELYANWRKDQYHENKGFFPIFQSFSSKMTKLSNGAIALYVFLGLKSNYKTGVSFYSVKKLSIIFNKSPRTISFWIKDLEDNKLIYRKQKTLNGVSTTYLLPYSDKNKDTNF</sequence>
<dbReference type="Pfam" id="PF13730">
    <property type="entry name" value="HTH_36"/>
    <property type="match status" value="1"/>
</dbReference>
<evidence type="ECO:0000313" key="2">
    <source>
        <dbReference type="EMBL" id="GAT90958.1"/>
    </source>
</evidence>
<geneLocation type="plasmid" evidence="1 3">
    <name>pKUNFF30-6</name>
</geneLocation>
<reference evidence="3" key="3">
    <citation type="journal article" date="2020" name="Front. Microbiol.">
        <title>Kunkecin A, a New Nisin Variant Bacteriocin Produced by the Fructophilic Lactic Acid Bacterium, Apilactobacillus kunkeei FF30-6 Isolated from Honey bees.</title>
        <authorList>
            <person name="Zendo T."/>
            <person name="Ohashi C."/>
            <person name="Maeno S."/>
            <person name="Piao X."/>
            <person name="Salminen S."/>
            <person name="Sonomoto K."/>
            <person name="Endo A."/>
        </authorList>
    </citation>
    <scope>NUCLEOTIDE SEQUENCE [LARGE SCALE GENOMIC DNA]</scope>
    <source>
        <strain evidence="3">FF30-6</strain>
        <plasmid evidence="3">pKUNFF30-6</plasmid>
    </source>
</reference>
<dbReference type="EMBL" id="AP019008">
    <property type="protein sequence ID" value="BBG67180.1"/>
    <property type="molecule type" value="Genomic_DNA"/>
</dbReference>
<dbReference type="InterPro" id="IPR036388">
    <property type="entry name" value="WH-like_DNA-bd_sf"/>
</dbReference>
<gene>
    <name evidence="2" type="ORF">FF306_01078</name>
    <name evidence="1" type="ORF">FF306_p00001</name>
</gene>
<protein>
    <recommendedName>
        <fullName evidence="4">Helix-turn-helix domain-containing protein</fullName>
    </recommendedName>
</protein>
<dbReference type="Gene3D" id="1.10.10.10">
    <property type="entry name" value="Winged helix-like DNA-binding domain superfamily/Winged helix DNA-binding domain"/>
    <property type="match status" value="1"/>
</dbReference>
<reference evidence="1" key="2">
    <citation type="journal article" date="2020" name="Front">
        <title>Kunkecin A, a New Nisin Variant Bacteriocin Produced by the Fructophilic Lactic Acid Bacterium, Apilactobacillus kunkeei FF30-6 Isolated from Honey bees.</title>
        <authorList>
            <person name="Zendo T."/>
            <person name="Ohashi C."/>
            <person name="Maeno S."/>
            <person name="Piao X."/>
            <person name="Salminen S."/>
            <person name="Sonomoto K."/>
            <person name="Endo A."/>
        </authorList>
    </citation>
    <scope>NUCLEOTIDE SEQUENCE</scope>
    <source>
        <strain evidence="1">FF30-6</strain>
        <plasmid evidence="1">pKUNFF30-6</plasmid>
    </source>
</reference>
<evidence type="ECO:0000313" key="1">
    <source>
        <dbReference type="EMBL" id="BBG67180.1"/>
    </source>
</evidence>
<evidence type="ECO:0008006" key="4">
    <source>
        <dbReference type="Google" id="ProtNLM"/>
    </source>
</evidence>
<name>A0A1L8CID0_9LACO</name>
<organism evidence="2 3">
    <name type="scientific">Apilactobacillus kunkeei</name>
    <dbReference type="NCBI Taxonomy" id="148814"/>
    <lineage>
        <taxon>Bacteria</taxon>
        <taxon>Bacillati</taxon>
        <taxon>Bacillota</taxon>
        <taxon>Bacilli</taxon>
        <taxon>Lactobacillales</taxon>
        <taxon>Lactobacillaceae</taxon>
        <taxon>Apilactobacillus</taxon>
    </lineage>
</organism>
<evidence type="ECO:0000313" key="3">
    <source>
        <dbReference type="Proteomes" id="UP000186588"/>
    </source>
</evidence>
<dbReference type="RefSeq" id="WP_094750990.1">
    <property type="nucleotide sequence ID" value="NZ_AP019008.1"/>
</dbReference>
<dbReference type="EMBL" id="BDDX01000012">
    <property type="protein sequence ID" value="GAT90958.1"/>
    <property type="molecule type" value="Genomic_DNA"/>
</dbReference>
<accession>A0A1L8CID0</accession>
<dbReference type="Proteomes" id="UP000186588">
    <property type="component" value="Plasmid pKUNFF30-6"/>
</dbReference>
<dbReference type="AlphaFoldDB" id="A0A1L8CID0"/>
<reference evidence="2 3" key="1">
    <citation type="journal article" date="2016" name="Syst. Appl. Microbiol.">
        <title>Genomic characterization of a fructophilic bee symbiont Lactobacillus kunkeei reveals its niche-specific adaptation.</title>
        <authorList>
            <person name="Maeno S."/>
            <person name="Tanizawa Y."/>
            <person name="Kanesaki Y."/>
            <person name="Kubota E."/>
            <person name="Kumar H."/>
            <person name="Dicks L."/>
            <person name="Salminen S."/>
            <person name="Nakagawa J."/>
            <person name="Arita M."/>
            <person name="Endo A."/>
        </authorList>
    </citation>
    <scope>NUCLEOTIDE SEQUENCE [LARGE SCALE GENOMIC DNA]</scope>
    <source>
        <strain evidence="2 3">FF30-6</strain>
    </source>
</reference>
<keyword evidence="1" id="KW-0614">Plasmid</keyword>
<dbReference type="Proteomes" id="UP000186588">
    <property type="component" value="Unassembled WGS sequence"/>
</dbReference>
<proteinExistence type="predicted"/>